<dbReference type="Pfam" id="PF10336">
    <property type="entry name" value="DUF2420"/>
    <property type="match status" value="1"/>
</dbReference>
<dbReference type="eggNOG" id="ENOG502RZ15">
    <property type="taxonomic scope" value="Eukaryota"/>
</dbReference>
<dbReference type="GO" id="GO:0007131">
    <property type="term" value="P:reciprocal meiotic recombination"/>
    <property type="evidence" value="ECO:0007669"/>
    <property type="project" value="EnsemblFungi"/>
</dbReference>
<evidence type="ECO:0008006" key="3">
    <source>
        <dbReference type="Google" id="ProtNLM"/>
    </source>
</evidence>
<evidence type="ECO:0000313" key="2">
    <source>
        <dbReference type="Proteomes" id="UP000005666"/>
    </source>
</evidence>
<reference evidence="1 2" key="1">
    <citation type="journal article" date="2011" name="Proc. Natl. Acad. Sci. U.S.A.">
        <title>Evolutionary erosion of yeast sex chromosomes by mating-type switching accidents.</title>
        <authorList>
            <person name="Gordon J.L."/>
            <person name="Armisen D."/>
            <person name="Proux-Wera E."/>
            <person name="Oheigeartaigh S.S."/>
            <person name="Byrne K.P."/>
            <person name="Wolfe K.H."/>
        </authorList>
    </citation>
    <scope>NUCLEOTIDE SEQUENCE [LARGE SCALE GENOMIC DNA]</scope>
    <source>
        <strain evidence="2">ATCC 24235 / CBS 4417 / NBRC 1672 / NRRL Y-8282 / UCD 70-5</strain>
    </source>
</reference>
<sequence>MSNNNLDVQVRLEDTDVVGIKPDTESRIQEIEDIDVDVEESEPIYATKSDESLQSDSLVNDDYENEENAINGVDISSIAAQLLQSKSLPKIVIRYENTDFLLFNCDDSNDEVISILCEDVSLVNAECLELLKHIRLSLERYYGKLAFMSKEMYLHIPSLDLTINEDNLYNNKISMNDIISIYEILRGRSLDRNEANVPDHLLVELKLRQRFLNRYNSLVELTENDEASLLNIVPFSNNQSDPVVLEDD</sequence>
<dbReference type="OMA" id="MSKEMYL"/>
<dbReference type="GeneID" id="11535895"/>
<dbReference type="HOGENOM" id="CLU_065860_0_0_1"/>
<dbReference type="GO" id="GO:0006311">
    <property type="term" value="P:meiotic gene conversion"/>
    <property type="evidence" value="ECO:0007669"/>
    <property type="project" value="EnsemblFungi"/>
</dbReference>
<proteinExistence type="predicted"/>
<dbReference type="RefSeq" id="XP_003686645.1">
    <property type="nucleotide sequence ID" value="XM_003686597.1"/>
</dbReference>
<evidence type="ECO:0000313" key="1">
    <source>
        <dbReference type="EMBL" id="CCE64211.1"/>
    </source>
</evidence>
<dbReference type="OrthoDB" id="2507795at2759"/>
<name>G8BWD3_TETPH</name>
<organism evidence="1 2">
    <name type="scientific">Tetrapisispora phaffii (strain ATCC 24235 / CBS 4417 / NBRC 1672 / NRRL Y-8282 / UCD 70-5)</name>
    <name type="common">Yeast</name>
    <name type="synonym">Fabospora phaffii</name>
    <dbReference type="NCBI Taxonomy" id="1071381"/>
    <lineage>
        <taxon>Eukaryota</taxon>
        <taxon>Fungi</taxon>
        <taxon>Dikarya</taxon>
        <taxon>Ascomycota</taxon>
        <taxon>Saccharomycotina</taxon>
        <taxon>Saccharomycetes</taxon>
        <taxon>Saccharomycetales</taxon>
        <taxon>Saccharomycetaceae</taxon>
        <taxon>Tetrapisispora</taxon>
    </lineage>
</organism>
<dbReference type="EMBL" id="HE612862">
    <property type="protein sequence ID" value="CCE64211.1"/>
    <property type="molecule type" value="Genomic_DNA"/>
</dbReference>
<gene>
    <name evidence="1" type="primary">TPHA0G03710</name>
    <name evidence="1" type="ordered locus">TPHA_0G03710</name>
</gene>
<dbReference type="AlphaFoldDB" id="G8BWD3"/>
<accession>G8BWD3</accession>
<dbReference type="Proteomes" id="UP000005666">
    <property type="component" value="Chromosome 7"/>
</dbReference>
<protein>
    <recommendedName>
        <fullName evidence="3">Reduced meiotic recombination protein 1</fullName>
    </recommendedName>
</protein>
<dbReference type="STRING" id="1071381.G8BWD3"/>
<dbReference type="InterPro" id="IPR018822">
    <property type="entry name" value="UPF0646"/>
</dbReference>
<dbReference type="KEGG" id="tpf:TPHA_0G03710"/>
<keyword evidence="2" id="KW-1185">Reference proteome</keyword>